<evidence type="ECO:0000256" key="1">
    <source>
        <dbReference type="ARBA" id="ARBA00010923"/>
    </source>
</evidence>
<dbReference type="AlphaFoldDB" id="A0A1I7NFA7"/>
<comment type="similarity">
    <text evidence="1">Belongs to the type-I restriction system S methylase family.</text>
</comment>
<dbReference type="STRING" id="1393122.SAMN05660895_1649"/>
<dbReference type="SUPFAM" id="SSF116734">
    <property type="entry name" value="DNA methylase specificity domain"/>
    <property type="match status" value="2"/>
</dbReference>
<feature type="domain" description="Type I restriction modification DNA specificity" evidence="4">
    <location>
        <begin position="220"/>
        <end position="406"/>
    </location>
</feature>
<dbReference type="Gene3D" id="1.10.287.1120">
    <property type="entry name" value="Bipartite methylase S protein"/>
    <property type="match status" value="1"/>
</dbReference>
<dbReference type="InterPro" id="IPR000055">
    <property type="entry name" value="Restrct_endonuc_typeI_TRD"/>
</dbReference>
<dbReference type="CDD" id="cd17262">
    <property type="entry name" value="RMtype1_S_Aco12261I-TRD2-CR2"/>
    <property type="match status" value="1"/>
</dbReference>
<gene>
    <name evidence="5" type="ORF">SAMN05660895_1649</name>
</gene>
<sequence length="425" mass="47930">MSNKKKNSTSTKPGARLVPKLRFPEFKDSGEWEMKTIDEICEVLNNLRKPLSSNLREKGVYPYYGASGVIDYVKDFIFNERLLLIGEDGAKWEAYEKTAFIAEGKYWVNNHAHVLKPIGIVDTLLENYLIKLDISPFITGAAPPKLTLGKLKSIPVPIPQNHQEQQKIAAFLSSLDELITAESQKLEVLKEHKKGLLQNLFPQEGETVPKLRFPEFKGNWQIVRLGCLTEIKGRIGYRGYTTNDIVEKDQGAITLSPSNIDDNNQLKFDKVTYISWEKYYESPEIMLQEGYTVLVKTGSSFGKAAFIKNLPEKSTINPQLVVLKPKKILDKFLFLLICNSTIQKQINETVVGGAIPTLSQESISNFVILVPPNVDKYKKEQQKIAACLSSLDDLITAQTQKIELLKQQKKGLLQGLFPNLNEVTV</sequence>
<dbReference type="Proteomes" id="UP000199537">
    <property type="component" value="Unassembled WGS sequence"/>
</dbReference>
<evidence type="ECO:0000313" key="6">
    <source>
        <dbReference type="Proteomes" id="UP000199537"/>
    </source>
</evidence>
<feature type="domain" description="Type I restriction modification DNA specificity" evidence="4">
    <location>
        <begin position="31"/>
        <end position="190"/>
    </location>
</feature>
<evidence type="ECO:0000256" key="2">
    <source>
        <dbReference type="ARBA" id="ARBA00022747"/>
    </source>
</evidence>
<keyword evidence="3" id="KW-0238">DNA-binding</keyword>
<dbReference type="InterPro" id="IPR052021">
    <property type="entry name" value="Type-I_RS_S_subunit"/>
</dbReference>
<dbReference type="Pfam" id="PF01420">
    <property type="entry name" value="Methylase_S"/>
    <property type="match status" value="2"/>
</dbReference>
<dbReference type="InterPro" id="IPR044946">
    <property type="entry name" value="Restrct_endonuc_typeI_TRD_sf"/>
</dbReference>
<dbReference type="PANTHER" id="PTHR30408">
    <property type="entry name" value="TYPE-1 RESTRICTION ENZYME ECOKI SPECIFICITY PROTEIN"/>
    <property type="match status" value="1"/>
</dbReference>
<evidence type="ECO:0000256" key="3">
    <source>
        <dbReference type="ARBA" id="ARBA00023125"/>
    </source>
</evidence>
<evidence type="ECO:0000313" key="5">
    <source>
        <dbReference type="EMBL" id="SFV33338.1"/>
    </source>
</evidence>
<protein>
    <submittedName>
        <fullName evidence="5">Type I restriction enzyme, S subunit</fullName>
    </submittedName>
</protein>
<proteinExistence type="inferred from homology"/>
<keyword evidence="2" id="KW-0680">Restriction system</keyword>
<dbReference type="EMBL" id="FPCJ01000001">
    <property type="protein sequence ID" value="SFV33338.1"/>
    <property type="molecule type" value="Genomic_DNA"/>
</dbReference>
<name>A0A1I7NFA7_9BACT</name>
<dbReference type="OrthoDB" id="667970at2"/>
<dbReference type="GO" id="GO:0003677">
    <property type="term" value="F:DNA binding"/>
    <property type="evidence" value="ECO:0007669"/>
    <property type="project" value="UniProtKB-KW"/>
</dbReference>
<accession>A0A1I7NFA7</accession>
<keyword evidence="6" id="KW-1185">Reference proteome</keyword>
<dbReference type="RefSeq" id="WP_092459704.1">
    <property type="nucleotide sequence ID" value="NZ_FPCJ01000001.1"/>
</dbReference>
<organism evidence="5 6">
    <name type="scientific">Thermoflavifilum thermophilum</name>
    <dbReference type="NCBI Taxonomy" id="1393122"/>
    <lineage>
        <taxon>Bacteria</taxon>
        <taxon>Pseudomonadati</taxon>
        <taxon>Bacteroidota</taxon>
        <taxon>Chitinophagia</taxon>
        <taxon>Chitinophagales</taxon>
        <taxon>Chitinophagaceae</taxon>
        <taxon>Thermoflavifilum</taxon>
    </lineage>
</organism>
<dbReference type="GO" id="GO:0009307">
    <property type="term" value="P:DNA restriction-modification system"/>
    <property type="evidence" value="ECO:0007669"/>
    <property type="project" value="UniProtKB-KW"/>
</dbReference>
<dbReference type="PANTHER" id="PTHR30408:SF12">
    <property type="entry name" value="TYPE I RESTRICTION ENZYME MJAVIII SPECIFICITY SUBUNIT"/>
    <property type="match status" value="1"/>
</dbReference>
<reference evidence="6" key="1">
    <citation type="submission" date="2016-10" db="EMBL/GenBank/DDBJ databases">
        <authorList>
            <person name="Varghese N."/>
            <person name="Submissions S."/>
        </authorList>
    </citation>
    <scope>NUCLEOTIDE SEQUENCE [LARGE SCALE GENOMIC DNA]</scope>
    <source>
        <strain evidence="6">DSM 14807</strain>
    </source>
</reference>
<dbReference type="Gene3D" id="3.90.220.20">
    <property type="entry name" value="DNA methylase specificity domains"/>
    <property type="match status" value="2"/>
</dbReference>
<evidence type="ECO:0000259" key="4">
    <source>
        <dbReference type="Pfam" id="PF01420"/>
    </source>
</evidence>